<dbReference type="Pfam" id="PF02754">
    <property type="entry name" value="CCG"/>
    <property type="match status" value="2"/>
</dbReference>
<dbReference type="Gene3D" id="1.10.1060.10">
    <property type="entry name" value="Alpha-helical ferredoxin"/>
    <property type="match status" value="2"/>
</dbReference>
<evidence type="ECO:0000256" key="1">
    <source>
        <dbReference type="ARBA" id="ARBA00022485"/>
    </source>
</evidence>
<reference evidence="9 10" key="1">
    <citation type="submission" date="2017-12" db="EMBL/GenBank/DDBJ databases">
        <title>Anaerobic carbon monoxide metabolism by Pleomorphomonas carboxyditropha sp. nov., a new mesophilic hydrogenogenic carboxidotroph.</title>
        <authorList>
            <person name="Esquivel-Elizondo S."/>
            <person name="Krajmalnik-Brown R."/>
        </authorList>
    </citation>
    <scope>NUCLEOTIDE SEQUENCE [LARGE SCALE GENOMIC DNA]</scope>
    <source>
        <strain evidence="9 10">R5-392</strain>
    </source>
</reference>
<dbReference type="PANTHER" id="PTHR43255">
    <property type="entry name" value="IRON-SULFUR-BINDING OXIDOREDUCTASE FADF-RELATED-RELATED"/>
    <property type="match status" value="1"/>
</dbReference>
<dbReference type="Gene3D" id="3.50.50.60">
    <property type="entry name" value="FAD/NAD(P)-binding domain"/>
    <property type="match status" value="1"/>
</dbReference>
<evidence type="ECO:0000313" key="9">
    <source>
        <dbReference type="EMBL" id="PKR91176.1"/>
    </source>
</evidence>
<evidence type="ECO:0000256" key="4">
    <source>
        <dbReference type="ARBA" id="ARBA00023004"/>
    </source>
</evidence>
<feature type="domain" description="Cysteine-rich" evidence="6">
    <location>
        <begin position="555"/>
        <end position="622"/>
    </location>
</feature>
<evidence type="ECO:0000256" key="5">
    <source>
        <dbReference type="ARBA" id="ARBA00023014"/>
    </source>
</evidence>
<comment type="caution">
    <text evidence="9">The sequence shown here is derived from an EMBL/GenBank/DDBJ whole genome shotgun (WGS) entry which is preliminary data.</text>
</comment>
<dbReference type="RefSeq" id="WP_101286939.1">
    <property type="nucleotide sequence ID" value="NZ_FOUQ01000007.1"/>
</dbReference>
<dbReference type="Pfam" id="PF14691">
    <property type="entry name" value="Fer4_20"/>
    <property type="match status" value="1"/>
</dbReference>
<dbReference type="Pfam" id="PF13534">
    <property type="entry name" value="Fer4_17"/>
    <property type="match status" value="1"/>
</dbReference>
<dbReference type="InterPro" id="IPR004017">
    <property type="entry name" value="Cys_rich_dom"/>
</dbReference>
<evidence type="ECO:0000313" key="10">
    <source>
        <dbReference type="Proteomes" id="UP000233491"/>
    </source>
</evidence>
<feature type="domain" description="Dihydroprymidine dehydrogenase" evidence="8">
    <location>
        <begin position="13"/>
        <end position="94"/>
    </location>
</feature>
<keyword evidence="5" id="KW-0411">Iron-sulfur</keyword>
<dbReference type="OrthoDB" id="9803192at2"/>
<dbReference type="EMBL" id="PJNW01000001">
    <property type="protein sequence ID" value="PKR91176.1"/>
    <property type="molecule type" value="Genomic_DNA"/>
</dbReference>
<dbReference type="InterPro" id="IPR023753">
    <property type="entry name" value="FAD/NAD-binding_dom"/>
</dbReference>
<keyword evidence="10" id="KW-1185">Reference proteome</keyword>
<gene>
    <name evidence="9" type="ORF">CXZ10_00190</name>
</gene>
<name>A0A1I4U5T4_9HYPH</name>
<keyword evidence="2" id="KW-0479">Metal-binding</keyword>
<dbReference type="GO" id="GO:0005886">
    <property type="term" value="C:plasma membrane"/>
    <property type="evidence" value="ECO:0007669"/>
    <property type="project" value="TreeGrafter"/>
</dbReference>
<dbReference type="InterPro" id="IPR017900">
    <property type="entry name" value="4Fe4S_Fe_S_CS"/>
</dbReference>
<dbReference type="NCBIfam" id="NF045663">
    <property type="entry name" value="diclust_near_Sec"/>
    <property type="match status" value="1"/>
</dbReference>
<dbReference type="InterPro" id="IPR009051">
    <property type="entry name" value="Helical_ferredxn"/>
</dbReference>
<dbReference type="GO" id="GO:0051539">
    <property type="term" value="F:4 iron, 4 sulfur cluster binding"/>
    <property type="evidence" value="ECO:0007669"/>
    <property type="project" value="UniProtKB-KW"/>
</dbReference>
<evidence type="ECO:0000259" key="8">
    <source>
        <dbReference type="Pfam" id="PF14691"/>
    </source>
</evidence>
<sequence length="776" mass="83464">MDGDQVKAWEALCIEEQPPACSAACPLRVDARAMAEKMAAGDFTGAMGLYARVVPFPAIIAHICEHPCESACRRAEAGGAVRIGALERALVEEAYPTIRRTAQRARRPKTIAIVGAGLAGLTAAADLAMKGHAVTVLEAEARPLERLRHDIDPTVLPPSAIEADLGALTALGVDIRCRQRVTGGAGPSSLDDLIAGHDAVLLAIGPGPASQFAGTLRLTTAGRLDLDPQTLASSRPAVFGSSRHGGDDEPYSAILSVRDGRRAAVSIDRFLQGASLTASRVDDSATGTCLYVDTARHAAVPPVPPSDPIAGYCHAEAMEEAARCFPCHCLECVRACAYLAHYKTYPKRAVREIYNNDSIVMGNRKSNRMIDSCALCGLCEALCPNDLAMGDVCLDARQSMVERGHMPASHHDFALRDMAFSRSDEVAFVRHQPGHDRSAVLFFPGCQLPASAPRQVEAIYRHLCDRIPGGVGFLLDCCGAPAHWSGRKALHGEVLDHLSAVWEGQGRPRLVTACSTCLKEIGEFLPDIPVSSLWTELAAIGLPEAAVPRPVGPLAIHDPCTSRHAVDVQAAVRSIAASLGAEVRELTGAEKTTCCGYGGLASFANPEVGNAFVDRRIEESDDDFLAYCAMCRDNFARRGKRALHLIDLVFPCDDDPAARPDPGFSGRRDNRLRLSRRMRCDLWGESMSDPVPPVVLVIADAVRADIERKLLLVDDIAEVIAEAERTGRMLKDRTTGHLTASGRIGTVTTWVEYEPTEVGYVVHRAYGHRMQVEVKP</sequence>
<feature type="domain" description="FAD/NAD(P)-binding" evidence="7">
    <location>
        <begin position="102"/>
        <end position="239"/>
    </location>
</feature>
<dbReference type="Proteomes" id="UP000233491">
    <property type="component" value="Unassembled WGS sequence"/>
</dbReference>
<keyword evidence="4" id="KW-0408">Iron</keyword>
<evidence type="ECO:0000259" key="7">
    <source>
        <dbReference type="Pfam" id="PF07992"/>
    </source>
</evidence>
<protein>
    <submittedName>
        <fullName evidence="9">Amine oxidase</fullName>
    </submittedName>
</protein>
<proteinExistence type="predicted"/>
<organism evidence="9 10">
    <name type="scientific">Pleomorphomonas diazotrophica</name>
    <dbReference type="NCBI Taxonomy" id="1166257"/>
    <lineage>
        <taxon>Bacteria</taxon>
        <taxon>Pseudomonadati</taxon>
        <taxon>Pseudomonadota</taxon>
        <taxon>Alphaproteobacteria</taxon>
        <taxon>Hyphomicrobiales</taxon>
        <taxon>Pleomorphomonadaceae</taxon>
        <taxon>Pleomorphomonas</taxon>
    </lineage>
</organism>
<dbReference type="InterPro" id="IPR036188">
    <property type="entry name" value="FAD/NAD-bd_sf"/>
</dbReference>
<dbReference type="AlphaFoldDB" id="A0A1I4U5T4"/>
<evidence type="ECO:0000256" key="3">
    <source>
        <dbReference type="ARBA" id="ARBA00023002"/>
    </source>
</evidence>
<feature type="domain" description="Cysteine-rich" evidence="6">
    <location>
        <begin position="440"/>
        <end position="519"/>
    </location>
</feature>
<dbReference type="SUPFAM" id="SSF51971">
    <property type="entry name" value="Nucleotide-binding domain"/>
    <property type="match status" value="1"/>
</dbReference>
<accession>A0A1I4U5T4</accession>
<keyword evidence="3" id="KW-0560">Oxidoreductase</keyword>
<dbReference type="InterPro" id="IPR051460">
    <property type="entry name" value="HdrC_iron-sulfur_subunit"/>
</dbReference>
<dbReference type="GO" id="GO:0046872">
    <property type="term" value="F:metal ion binding"/>
    <property type="evidence" value="ECO:0007669"/>
    <property type="project" value="UniProtKB-KW"/>
</dbReference>
<dbReference type="GO" id="GO:0016491">
    <property type="term" value="F:oxidoreductase activity"/>
    <property type="evidence" value="ECO:0007669"/>
    <property type="project" value="UniProtKB-KW"/>
</dbReference>
<evidence type="ECO:0000256" key="2">
    <source>
        <dbReference type="ARBA" id="ARBA00022723"/>
    </source>
</evidence>
<dbReference type="Pfam" id="PF07992">
    <property type="entry name" value="Pyr_redox_2"/>
    <property type="match status" value="1"/>
</dbReference>
<keyword evidence="1" id="KW-0004">4Fe-4S</keyword>
<dbReference type="PROSITE" id="PS00198">
    <property type="entry name" value="4FE4S_FER_1"/>
    <property type="match status" value="1"/>
</dbReference>
<evidence type="ECO:0000259" key="6">
    <source>
        <dbReference type="Pfam" id="PF02754"/>
    </source>
</evidence>
<dbReference type="InterPro" id="IPR028261">
    <property type="entry name" value="DPD_II"/>
</dbReference>
<dbReference type="PANTHER" id="PTHR43255:SF1">
    <property type="entry name" value="IRON-SULFUR-BINDING OXIDOREDUCTASE FADF-RELATED"/>
    <property type="match status" value="1"/>
</dbReference>
<dbReference type="SUPFAM" id="SSF54862">
    <property type="entry name" value="4Fe-4S ferredoxins"/>
    <property type="match status" value="1"/>
</dbReference>